<evidence type="ECO:0000313" key="2">
    <source>
        <dbReference type="Proteomes" id="UP001141806"/>
    </source>
</evidence>
<dbReference type="Proteomes" id="UP001141806">
    <property type="component" value="Unassembled WGS sequence"/>
</dbReference>
<sequence>MNVSYGLSTGFLKSQSQWESATRGERERATEEICGRVRWSEKGSEERCERERDREWRSEGLAASVVGRGEWQFLDLHIGISVKMLKFCDPIILMPDSFSGGTVPCLFFEVYF</sequence>
<comment type="caution">
    <text evidence="1">The sequence shown here is derived from an EMBL/GenBank/DDBJ whole genome shotgun (WGS) entry which is preliminary data.</text>
</comment>
<name>A0A9Q0L3S9_9MAGN</name>
<proteinExistence type="predicted"/>
<protein>
    <submittedName>
        <fullName evidence="1">Uncharacterized protein</fullName>
    </submittedName>
</protein>
<gene>
    <name evidence="1" type="ORF">NE237_032598</name>
</gene>
<accession>A0A9Q0L3S9</accession>
<dbReference type="EMBL" id="JAMYWD010000001">
    <property type="protein sequence ID" value="KAJ4981761.1"/>
    <property type="molecule type" value="Genomic_DNA"/>
</dbReference>
<reference evidence="1" key="1">
    <citation type="journal article" date="2023" name="Plant J.">
        <title>The genome of the king protea, Protea cynaroides.</title>
        <authorList>
            <person name="Chang J."/>
            <person name="Duong T.A."/>
            <person name="Schoeman C."/>
            <person name="Ma X."/>
            <person name="Roodt D."/>
            <person name="Barker N."/>
            <person name="Li Z."/>
            <person name="Van de Peer Y."/>
            <person name="Mizrachi E."/>
        </authorList>
    </citation>
    <scope>NUCLEOTIDE SEQUENCE</scope>
    <source>
        <tissue evidence="1">Young leaves</tissue>
    </source>
</reference>
<organism evidence="1 2">
    <name type="scientific">Protea cynaroides</name>
    <dbReference type="NCBI Taxonomy" id="273540"/>
    <lineage>
        <taxon>Eukaryota</taxon>
        <taxon>Viridiplantae</taxon>
        <taxon>Streptophyta</taxon>
        <taxon>Embryophyta</taxon>
        <taxon>Tracheophyta</taxon>
        <taxon>Spermatophyta</taxon>
        <taxon>Magnoliopsida</taxon>
        <taxon>Proteales</taxon>
        <taxon>Proteaceae</taxon>
        <taxon>Protea</taxon>
    </lineage>
</organism>
<evidence type="ECO:0000313" key="1">
    <source>
        <dbReference type="EMBL" id="KAJ4981761.1"/>
    </source>
</evidence>
<dbReference type="AlphaFoldDB" id="A0A9Q0L3S9"/>
<keyword evidence="2" id="KW-1185">Reference proteome</keyword>